<proteinExistence type="predicted"/>
<protein>
    <submittedName>
        <fullName evidence="1">BclA protein</fullName>
    </submittedName>
</protein>
<accession>A0A8S5S925</accession>
<dbReference type="EMBL" id="BK032555">
    <property type="protein sequence ID" value="DAF47465.1"/>
    <property type="molecule type" value="Genomic_DNA"/>
</dbReference>
<reference evidence="1" key="1">
    <citation type="journal article" date="2021" name="Proc. Natl. Acad. Sci. U.S.A.">
        <title>A Catalog of Tens of Thousands of Viruses from Human Metagenomes Reveals Hidden Associations with Chronic Diseases.</title>
        <authorList>
            <person name="Tisza M.J."/>
            <person name="Buck C.B."/>
        </authorList>
    </citation>
    <scope>NUCLEOTIDE SEQUENCE</scope>
    <source>
        <strain evidence="1">CtGns7</strain>
    </source>
</reference>
<dbReference type="Gene3D" id="2.60.120.40">
    <property type="match status" value="1"/>
</dbReference>
<dbReference type="InterPro" id="IPR008983">
    <property type="entry name" value="Tumour_necrosis_fac-like_dom"/>
</dbReference>
<evidence type="ECO:0000313" key="1">
    <source>
        <dbReference type="EMBL" id="DAF47465.1"/>
    </source>
</evidence>
<sequence length="142" mass="14836">MALTTFSNTTQTVNTGSAVVFTTNYNSNSCTVRHSAGSSAISLHRAGWYLVDFTATASTVATAGGTATFHLYGNGTQIEGFEASQSATADTVIMNLSQSQFMVRVSPNCCAVTDNIPLNLTIQNDGTPVTITNANVTVTKLS</sequence>
<organism evidence="1">
    <name type="scientific">Phage sp. ctGns7</name>
    <dbReference type="NCBI Taxonomy" id="2828003"/>
    <lineage>
        <taxon>Viruses</taxon>
    </lineage>
</organism>
<name>A0A8S5S925_9VIRU</name>